<organism evidence="1 2">
    <name type="scientific">Leptospira gomenensis</name>
    <dbReference type="NCBI Taxonomy" id="2484974"/>
    <lineage>
        <taxon>Bacteria</taxon>
        <taxon>Pseudomonadati</taxon>
        <taxon>Spirochaetota</taxon>
        <taxon>Spirochaetia</taxon>
        <taxon>Leptospirales</taxon>
        <taxon>Leptospiraceae</taxon>
        <taxon>Leptospira</taxon>
    </lineage>
</organism>
<protein>
    <submittedName>
        <fullName evidence="1">DUF1564 family protein</fullName>
    </submittedName>
</protein>
<dbReference type="AlphaFoldDB" id="A0A5F1Z3B1"/>
<keyword evidence="2" id="KW-1185">Reference proteome</keyword>
<feature type="non-terminal residue" evidence="1">
    <location>
        <position position="1"/>
    </location>
</feature>
<reference evidence="1" key="1">
    <citation type="journal article" date="2019" name="PLoS Negl. Trop. Dis.">
        <title>Revisiting the worldwide diversity of Leptospira species in the environment.</title>
        <authorList>
            <person name="Vincent A.T."/>
            <person name="Schiettekatte O."/>
            <person name="Bourhy P."/>
            <person name="Veyrier F.J."/>
            <person name="Picardeau M."/>
        </authorList>
    </citation>
    <scope>NUCLEOTIDE SEQUENCE [LARGE SCALE GENOMIC DNA]</scope>
    <source>
        <strain evidence="1">201800299</strain>
    </source>
</reference>
<name>A0A5F1Z3B1_9LEPT</name>
<dbReference type="RefSeq" id="WP_135590289.1">
    <property type="nucleotide sequence ID" value="NZ_RQEZ01000035.1"/>
</dbReference>
<evidence type="ECO:0000313" key="1">
    <source>
        <dbReference type="EMBL" id="TGK33432.1"/>
    </source>
</evidence>
<dbReference type="Proteomes" id="UP000298277">
    <property type="component" value="Unassembled WGS sequence"/>
</dbReference>
<dbReference type="InterPro" id="IPR011458">
    <property type="entry name" value="DUF1564"/>
</dbReference>
<accession>A0A5F1Z3B1</accession>
<evidence type="ECO:0000313" key="2">
    <source>
        <dbReference type="Proteomes" id="UP000298277"/>
    </source>
</evidence>
<gene>
    <name evidence="1" type="ORF">EHQ17_11635</name>
</gene>
<comment type="caution">
    <text evidence="1">The sequence shown here is derived from an EMBL/GenBank/DDBJ whole genome shotgun (WGS) entry which is preliminary data.</text>
</comment>
<dbReference type="Pfam" id="PF07600">
    <property type="entry name" value="DUF1564"/>
    <property type="match status" value="1"/>
</dbReference>
<sequence>NDGGPTFHKIYNYILHLDLSSNRIVRILNCEPEHSFYVYNHPTLYDS</sequence>
<proteinExistence type="predicted"/>
<dbReference type="EMBL" id="RQFA01000046">
    <property type="protein sequence ID" value="TGK33432.1"/>
    <property type="molecule type" value="Genomic_DNA"/>
</dbReference>